<keyword evidence="9" id="KW-0862">Zinc</keyword>
<dbReference type="RefSeq" id="XP_028512688.1">
    <property type="nucleotide sequence ID" value="XM_028656887.1"/>
</dbReference>
<dbReference type="PROSITE" id="PS01359">
    <property type="entry name" value="ZF_PHD_1"/>
    <property type="match status" value="1"/>
</dbReference>
<evidence type="ECO:0000256" key="15">
    <source>
        <dbReference type="ARBA" id="ARBA00023163"/>
    </source>
</evidence>
<evidence type="ECO:0000259" key="22">
    <source>
        <dbReference type="PROSITE" id="PS50016"/>
    </source>
</evidence>
<evidence type="ECO:0000256" key="9">
    <source>
        <dbReference type="ARBA" id="ARBA00022833"/>
    </source>
</evidence>
<evidence type="ECO:0000256" key="2">
    <source>
        <dbReference type="ARBA" id="ARBA00011903"/>
    </source>
</evidence>
<evidence type="ECO:0000256" key="13">
    <source>
        <dbReference type="ARBA" id="ARBA00023117"/>
    </source>
</evidence>
<dbReference type="GO" id="GO:0004715">
    <property type="term" value="F:non-membrane spanning protein tyrosine kinase activity"/>
    <property type="evidence" value="ECO:0007669"/>
    <property type="project" value="UniProtKB-EC"/>
</dbReference>
<evidence type="ECO:0000313" key="23">
    <source>
        <dbReference type="EnsemblMetazoa" id="XP_028512688.1"/>
    </source>
</evidence>
<evidence type="ECO:0000256" key="19">
    <source>
        <dbReference type="ARBA" id="ARBA00069894"/>
    </source>
</evidence>
<dbReference type="InterPro" id="IPR011011">
    <property type="entry name" value="Znf_FYVE_PHD"/>
</dbReference>
<dbReference type="GeneID" id="110231789"/>
<keyword evidence="14" id="KW-0829">Tyrosine-protein kinase</keyword>
<evidence type="ECO:0000256" key="18">
    <source>
        <dbReference type="ARBA" id="ARBA00061696"/>
    </source>
</evidence>
<accession>A0A913YCI3</accession>
<evidence type="ECO:0000256" key="10">
    <source>
        <dbReference type="ARBA" id="ARBA00022840"/>
    </source>
</evidence>
<dbReference type="GO" id="GO:0042393">
    <property type="term" value="F:histone binding"/>
    <property type="evidence" value="ECO:0007669"/>
    <property type="project" value="TreeGrafter"/>
</dbReference>
<keyword evidence="7 21" id="KW-0863">Zinc-finger</keyword>
<keyword evidence="3" id="KW-0808">Transferase</keyword>
<evidence type="ECO:0000256" key="3">
    <source>
        <dbReference type="ARBA" id="ARBA00022679"/>
    </source>
</evidence>
<evidence type="ECO:0000256" key="7">
    <source>
        <dbReference type="ARBA" id="ARBA00022771"/>
    </source>
</evidence>
<proteinExistence type="inferred from homology"/>
<feature type="domain" description="PHD-type" evidence="22">
    <location>
        <begin position="36"/>
        <end position="87"/>
    </location>
</feature>
<keyword evidence="10" id="KW-0067">ATP-binding</keyword>
<evidence type="ECO:0000256" key="16">
    <source>
        <dbReference type="ARBA" id="ARBA00023242"/>
    </source>
</evidence>
<dbReference type="PANTHER" id="PTHR46802">
    <property type="entry name" value="TYROSINE-PROTEIN KINASE BAZ1B"/>
    <property type="match status" value="1"/>
</dbReference>
<keyword evidence="12" id="KW-0175">Coiled coil</keyword>
<dbReference type="Proteomes" id="UP000887567">
    <property type="component" value="Unplaced"/>
</dbReference>
<dbReference type="EnsemblMetazoa" id="XM_028656887.1">
    <property type="protein sequence ID" value="XP_028512688.1"/>
    <property type="gene ID" value="LOC110231789"/>
</dbReference>
<keyword evidence="6" id="KW-0227">DNA damage</keyword>
<evidence type="ECO:0000256" key="12">
    <source>
        <dbReference type="ARBA" id="ARBA00023054"/>
    </source>
</evidence>
<dbReference type="EC" id="2.7.10.2" evidence="2"/>
<evidence type="ECO:0000313" key="24">
    <source>
        <dbReference type="Proteomes" id="UP000887567"/>
    </source>
</evidence>
<dbReference type="GO" id="GO:0140801">
    <property type="term" value="F:histone H2AXY142 kinase activity"/>
    <property type="evidence" value="ECO:0007669"/>
    <property type="project" value="InterPro"/>
</dbReference>
<dbReference type="Gene3D" id="3.30.40.10">
    <property type="entry name" value="Zinc/RING finger domain, C3HC4 (zinc finger)"/>
    <property type="match status" value="1"/>
</dbReference>
<keyword evidence="16" id="KW-0539">Nucleus</keyword>
<comment type="similarity">
    <text evidence="18">Belongs to the WAL family. BAZ1B subfamily.</text>
</comment>
<keyword evidence="13" id="KW-0103">Bromodomain</keyword>
<evidence type="ECO:0000256" key="4">
    <source>
        <dbReference type="ARBA" id="ARBA00022723"/>
    </source>
</evidence>
<dbReference type="InterPro" id="IPR001965">
    <property type="entry name" value="Znf_PHD"/>
</dbReference>
<evidence type="ECO:0000256" key="6">
    <source>
        <dbReference type="ARBA" id="ARBA00022763"/>
    </source>
</evidence>
<evidence type="ECO:0000256" key="20">
    <source>
        <dbReference type="ARBA" id="ARBA00076449"/>
    </source>
</evidence>
<dbReference type="AlphaFoldDB" id="A0A913YCI3"/>
<protein>
    <recommendedName>
        <fullName evidence="19">Tyrosine-protein kinase BAZ1B</fullName>
        <ecNumber evidence="2">2.7.10.2</ecNumber>
    </recommendedName>
    <alternativeName>
        <fullName evidence="20">Bromodomain adjacent to zinc finger domain protein 1B</fullName>
    </alternativeName>
</protein>
<evidence type="ECO:0000256" key="11">
    <source>
        <dbReference type="ARBA" id="ARBA00023015"/>
    </source>
</evidence>
<evidence type="ECO:0000256" key="1">
    <source>
        <dbReference type="ARBA" id="ARBA00001936"/>
    </source>
</evidence>
<name>A0A913YCI3_EXADI</name>
<dbReference type="PANTHER" id="PTHR46802:SF1">
    <property type="entry name" value="TYROSINE-PROTEIN KINASE BAZ1B"/>
    <property type="match status" value="1"/>
</dbReference>
<comment type="catalytic activity">
    <reaction evidence="17">
        <text>L-tyrosyl-[protein] + ATP = O-phospho-L-tyrosyl-[protein] + ADP + H(+)</text>
        <dbReference type="Rhea" id="RHEA:10596"/>
        <dbReference type="Rhea" id="RHEA-COMP:10136"/>
        <dbReference type="Rhea" id="RHEA-COMP:20101"/>
        <dbReference type="ChEBI" id="CHEBI:15378"/>
        <dbReference type="ChEBI" id="CHEBI:30616"/>
        <dbReference type="ChEBI" id="CHEBI:46858"/>
        <dbReference type="ChEBI" id="CHEBI:61978"/>
        <dbReference type="ChEBI" id="CHEBI:456216"/>
        <dbReference type="EC" id="2.7.10.2"/>
    </reaction>
</comment>
<dbReference type="InterPro" id="IPR019786">
    <property type="entry name" value="Zinc_finger_PHD-type_CS"/>
</dbReference>
<organism evidence="23 24">
    <name type="scientific">Exaiptasia diaphana</name>
    <name type="common">Tropical sea anemone</name>
    <name type="synonym">Aiptasia pulchella</name>
    <dbReference type="NCBI Taxonomy" id="2652724"/>
    <lineage>
        <taxon>Eukaryota</taxon>
        <taxon>Metazoa</taxon>
        <taxon>Cnidaria</taxon>
        <taxon>Anthozoa</taxon>
        <taxon>Hexacorallia</taxon>
        <taxon>Actiniaria</taxon>
        <taxon>Aiptasiidae</taxon>
        <taxon>Exaiptasia</taxon>
    </lineage>
</organism>
<evidence type="ECO:0000256" key="5">
    <source>
        <dbReference type="ARBA" id="ARBA00022741"/>
    </source>
</evidence>
<dbReference type="InterPro" id="IPR013083">
    <property type="entry name" value="Znf_RING/FYVE/PHD"/>
</dbReference>
<dbReference type="OrthoDB" id="5983725at2759"/>
<dbReference type="Pfam" id="PF00628">
    <property type="entry name" value="PHD"/>
    <property type="match status" value="1"/>
</dbReference>
<dbReference type="GO" id="GO:0005524">
    <property type="term" value="F:ATP binding"/>
    <property type="evidence" value="ECO:0007669"/>
    <property type="project" value="UniProtKB-KW"/>
</dbReference>
<reference evidence="23" key="1">
    <citation type="submission" date="2022-11" db="UniProtKB">
        <authorList>
            <consortium name="EnsemblMetazoa"/>
        </authorList>
    </citation>
    <scope>IDENTIFICATION</scope>
</reference>
<dbReference type="GO" id="GO:0008270">
    <property type="term" value="F:zinc ion binding"/>
    <property type="evidence" value="ECO:0007669"/>
    <property type="project" value="UniProtKB-KW"/>
</dbReference>
<dbReference type="SUPFAM" id="SSF57903">
    <property type="entry name" value="FYVE/PHD zinc finger"/>
    <property type="match status" value="1"/>
</dbReference>
<keyword evidence="4" id="KW-0479">Metal-binding</keyword>
<keyword evidence="24" id="KW-1185">Reference proteome</keyword>
<evidence type="ECO:0000256" key="17">
    <source>
        <dbReference type="ARBA" id="ARBA00051245"/>
    </source>
</evidence>
<dbReference type="KEGG" id="epa:110231789"/>
<dbReference type="FunFam" id="3.30.40.10:FF:000131">
    <property type="entry name" value="tyrosine-protein kinase BAZ1B isoform X1"/>
    <property type="match status" value="1"/>
</dbReference>
<keyword evidence="15" id="KW-0804">Transcription</keyword>
<dbReference type="GO" id="GO:0006974">
    <property type="term" value="P:DNA damage response"/>
    <property type="evidence" value="ECO:0007669"/>
    <property type="project" value="UniProtKB-KW"/>
</dbReference>
<keyword evidence="8" id="KW-0418">Kinase</keyword>
<dbReference type="GO" id="GO:0090535">
    <property type="term" value="C:WICH complex"/>
    <property type="evidence" value="ECO:0007669"/>
    <property type="project" value="InterPro"/>
</dbReference>
<dbReference type="InterPro" id="IPR047174">
    <property type="entry name" value="BAZ1B"/>
</dbReference>
<sequence length="123" mass="13981">MEKWTQCVEDATTLSQLHLLLEILDTAVLWDKSAEGARCRICRKKGNEDDVLLLCDECNLGFHLFCLRPALTKIPKGEWKCMSCRPVSTARSARCDKVLDESFISYESQVFIQVILRVGPGKF</sequence>
<evidence type="ECO:0000256" key="8">
    <source>
        <dbReference type="ARBA" id="ARBA00022777"/>
    </source>
</evidence>
<dbReference type="PROSITE" id="PS50016">
    <property type="entry name" value="ZF_PHD_2"/>
    <property type="match status" value="1"/>
</dbReference>
<evidence type="ECO:0000256" key="14">
    <source>
        <dbReference type="ARBA" id="ARBA00023137"/>
    </source>
</evidence>
<comment type="cofactor">
    <cofactor evidence="1">
        <name>Mn(2+)</name>
        <dbReference type="ChEBI" id="CHEBI:29035"/>
    </cofactor>
</comment>
<keyword evidence="11" id="KW-0805">Transcription regulation</keyword>
<evidence type="ECO:0000256" key="21">
    <source>
        <dbReference type="PROSITE-ProRule" id="PRU00146"/>
    </source>
</evidence>
<keyword evidence="5" id="KW-0547">Nucleotide-binding</keyword>
<dbReference type="InterPro" id="IPR019787">
    <property type="entry name" value="Znf_PHD-finger"/>
</dbReference>
<dbReference type="SMART" id="SM00249">
    <property type="entry name" value="PHD"/>
    <property type="match status" value="1"/>
</dbReference>